<protein>
    <submittedName>
        <fullName evidence="1">Uncharacterized protein</fullName>
    </submittedName>
</protein>
<sequence length="104" mass="12658">MATTTTAKNQKRLKQQFIIKFYIILLLLNEIYLFNYLYINIPITSIKLRKLLNLPIYIKNLKLLQFSNWLSDWSNELSWEYIKMANYELPLYIKEGYWIPESLM</sequence>
<dbReference type="AlphaFoldDB" id="A0A183NPQ7"/>
<accession>A0A183NPQ7</accession>
<dbReference type="STRING" id="31246.A0A183NPQ7"/>
<organism evidence="1 2">
    <name type="scientific">Schistosoma mattheei</name>
    <dbReference type="NCBI Taxonomy" id="31246"/>
    <lineage>
        <taxon>Eukaryota</taxon>
        <taxon>Metazoa</taxon>
        <taxon>Spiralia</taxon>
        <taxon>Lophotrochozoa</taxon>
        <taxon>Platyhelminthes</taxon>
        <taxon>Trematoda</taxon>
        <taxon>Digenea</taxon>
        <taxon>Strigeidida</taxon>
        <taxon>Schistosomatoidea</taxon>
        <taxon>Schistosomatidae</taxon>
        <taxon>Schistosoma</taxon>
    </lineage>
</organism>
<evidence type="ECO:0000313" key="1">
    <source>
        <dbReference type="EMBL" id="VDP02681.1"/>
    </source>
</evidence>
<gene>
    <name evidence="1" type="ORF">SMTD_LOCUS4094</name>
</gene>
<dbReference type="EMBL" id="UZAL01009855">
    <property type="protein sequence ID" value="VDP02681.1"/>
    <property type="molecule type" value="Genomic_DNA"/>
</dbReference>
<reference evidence="1 2" key="1">
    <citation type="submission" date="2018-11" db="EMBL/GenBank/DDBJ databases">
        <authorList>
            <consortium name="Pathogen Informatics"/>
        </authorList>
    </citation>
    <scope>NUCLEOTIDE SEQUENCE [LARGE SCALE GENOMIC DNA]</scope>
    <source>
        <strain>Denwood</strain>
        <strain evidence="2">Zambia</strain>
    </source>
</reference>
<dbReference type="Proteomes" id="UP000269396">
    <property type="component" value="Unassembled WGS sequence"/>
</dbReference>
<keyword evidence="2" id="KW-1185">Reference proteome</keyword>
<proteinExistence type="predicted"/>
<evidence type="ECO:0000313" key="2">
    <source>
        <dbReference type="Proteomes" id="UP000269396"/>
    </source>
</evidence>
<name>A0A183NPQ7_9TREM</name>